<dbReference type="Gene3D" id="3.30.460.10">
    <property type="entry name" value="Beta Polymerase, domain 2"/>
    <property type="match status" value="1"/>
</dbReference>
<sequence>MLKKRQSSKAKLLAGDYASYLNNQLGLAVNKVHIYGSQARGTTHKDSDIDVAIISEDFDNDFDALQYLWSNLRPQDVDNLVEPVGFNLKTFDPRTNPLAAIIAEEGIEVKI</sequence>
<dbReference type="Pfam" id="PF01909">
    <property type="entry name" value="NTP_transf_2"/>
    <property type="match status" value="1"/>
</dbReference>
<evidence type="ECO:0000259" key="1">
    <source>
        <dbReference type="Pfam" id="PF01909"/>
    </source>
</evidence>
<reference evidence="3" key="1">
    <citation type="submission" date="2017-09" db="EMBL/GenBank/DDBJ databases">
        <title>Depth-based differentiation of microbial function through sediment-hosted aquifers and enrichment of novel symbionts in the deep terrestrial subsurface.</title>
        <authorList>
            <person name="Probst A.J."/>
            <person name="Ladd B."/>
            <person name="Jarett J.K."/>
            <person name="Geller-Mcgrath D.E."/>
            <person name="Sieber C.M.K."/>
            <person name="Emerson J.B."/>
            <person name="Anantharaman K."/>
            <person name="Thomas B.C."/>
            <person name="Malmstrom R."/>
            <person name="Stieglmeier M."/>
            <person name="Klingl A."/>
            <person name="Woyke T."/>
            <person name="Ryan C.M."/>
            <person name="Banfield J.F."/>
        </authorList>
    </citation>
    <scope>NUCLEOTIDE SEQUENCE [LARGE SCALE GENOMIC DNA]</scope>
</reference>
<proteinExistence type="predicted"/>
<feature type="domain" description="Polymerase nucleotidyl transferase" evidence="1">
    <location>
        <begin position="27"/>
        <end position="78"/>
    </location>
</feature>
<evidence type="ECO:0000313" key="3">
    <source>
        <dbReference type="Proteomes" id="UP000230586"/>
    </source>
</evidence>
<dbReference type="CDD" id="cd05403">
    <property type="entry name" value="NT_KNTase_like"/>
    <property type="match status" value="1"/>
</dbReference>
<comment type="caution">
    <text evidence="2">The sequence shown here is derived from an EMBL/GenBank/DDBJ whole genome shotgun (WGS) entry which is preliminary data.</text>
</comment>
<dbReference type="AlphaFoldDB" id="A0A2M6XT79"/>
<gene>
    <name evidence="2" type="ORF">COT27_01035</name>
</gene>
<dbReference type="PANTHER" id="PTHR43449">
    <property type="entry name" value="NUCLEOTIDYLTRANSFERASE"/>
    <property type="match status" value="1"/>
</dbReference>
<dbReference type="PANTHER" id="PTHR43449:SF1">
    <property type="entry name" value="POLYMERASE BETA NUCLEOTIDYLTRANSFERASE DOMAIN-CONTAINING PROTEIN"/>
    <property type="match status" value="1"/>
</dbReference>
<organism evidence="2 3">
    <name type="scientific">Candidatus Kuenenbacteria bacterium CG08_land_8_20_14_0_20_37_23</name>
    <dbReference type="NCBI Taxonomy" id="1974617"/>
    <lineage>
        <taxon>Bacteria</taxon>
        <taxon>Candidatus Kueneniibacteriota</taxon>
    </lineage>
</organism>
<evidence type="ECO:0000313" key="2">
    <source>
        <dbReference type="EMBL" id="PIU10842.1"/>
    </source>
</evidence>
<dbReference type="InterPro" id="IPR002934">
    <property type="entry name" value="Polymerase_NTP_transf_dom"/>
</dbReference>
<name>A0A2M6XT79_9BACT</name>
<accession>A0A2M6XT79</accession>
<dbReference type="EMBL" id="PEXX01000020">
    <property type="protein sequence ID" value="PIU10842.1"/>
    <property type="molecule type" value="Genomic_DNA"/>
</dbReference>
<dbReference type="InterPro" id="IPR043519">
    <property type="entry name" value="NT_sf"/>
</dbReference>
<dbReference type="GO" id="GO:0016779">
    <property type="term" value="F:nucleotidyltransferase activity"/>
    <property type="evidence" value="ECO:0007669"/>
    <property type="project" value="InterPro"/>
</dbReference>
<dbReference type="Proteomes" id="UP000230586">
    <property type="component" value="Unassembled WGS sequence"/>
</dbReference>
<protein>
    <recommendedName>
        <fullName evidence="1">Polymerase nucleotidyl transferase domain-containing protein</fullName>
    </recommendedName>
</protein>
<dbReference type="SUPFAM" id="SSF81301">
    <property type="entry name" value="Nucleotidyltransferase"/>
    <property type="match status" value="1"/>
</dbReference>